<proteinExistence type="predicted"/>
<name>A0A640SVS0_9ACTN</name>
<organism evidence="2 3">
    <name type="scientific">Streptomyces glebosus</name>
    <dbReference type="NCBI Taxonomy" id="249580"/>
    <lineage>
        <taxon>Bacteria</taxon>
        <taxon>Bacillati</taxon>
        <taxon>Actinomycetota</taxon>
        <taxon>Actinomycetes</taxon>
        <taxon>Kitasatosporales</taxon>
        <taxon>Streptomycetaceae</taxon>
        <taxon>Streptomyces</taxon>
    </lineage>
</organism>
<reference evidence="2 3" key="1">
    <citation type="submission" date="2019-12" db="EMBL/GenBank/DDBJ databases">
        <title>Whole genome shotgun sequence of Streptomyces hygroscopicus subsp. glebosus NBRC 13786.</title>
        <authorList>
            <person name="Ichikawa N."/>
            <person name="Kimura A."/>
            <person name="Kitahashi Y."/>
            <person name="Komaki H."/>
            <person name="Tamura T."/>
        </authorList>
    </citation>
    <scope>NUCLEOTIDE SEQUENCE [LARGE SCALE GENOMIC DNA]</scope>
    <source>
        <strain evidence="2 3">NBRC 13786</strain>
    </source>
</reference>
<keyword evidence="3" id="KW-1185">Reference proteome</keyword>
<dbReference type="Proteomes" id="UP000430079">
    <property type="component" value="Unassembled WGS sequence"/>
</dbReference>
<evidence type="ECO:0000313" key="3">
    <source>
        <dbReference type="Proteomes" id="UP000430079"/>
    </source>
</evidence>
<dbReference type="EMBL" id="BLIO01000001">
    <property type="protein sequence ID" value="GFE14954.1"/>
    <property type="molecule type" value="Genomic_DNA"/>
</dbReference>
<sequence length="209" mass="23432">MQQNRPSAESTYTEWQHQVRGGLKPLQESLVPLFQETQLFRIYSSTLMPGLLQTEGYAAAVLRRLAGFPGLPFDDSAEAARARVERSRILHQPGREFVLLVEESVLYHQIPEPETMAAQLENLVTASALPAVSLGIVPLATRERAQWPQETFHVYDDTLVSVELISAEVKITQPSEIALYLQMFEQLRSMAVYGAEARALILKALEALR</sequence>
<accession>A0A640SVS0</accession>
<evidence type="ECO:0000313" key="2">
    <source>
        <dbReference type="EMBL" id="GFE14954.1"/>
    </source>
</evidence>
<dbReference type="InterPro" id="IPR043917">
    <property type="entry name" value="DUF5753"/>
</dbReference>
<protein>
    <recommendedName>
        <fullName evidence="1">DUF5753 domain-containing protein</fullName>
    </recommendedName>
</protein>
<dbReference type="Pfam" id="PF19054">
    <property type="entry name" value="DUF5753"/>
    <property type="match status" value="1"/>
</dbReference>
<dbReference type="AlphaFoldDB" id="A0A640SVS0"/>
<dbReference type="RefSeq" id="WP_190142974.1">
    <property type="nucleotide sequence ID" value="NZ_BLIO01000001.1"/>
</dbReference>
<feature type="domain" description="DUF5753" evidence="1">
    <location>
        <begin position="35"/>
        <end position="202"/>
    </location>
</feature>
<comment type="caution">
    <text evidence="2">The sequence shown here is derived from an EMBL/GenBank/DDBJ whole genome shotgun (WGS) entry which is preliminary data.</text>
</comment>
<evidence type="ECO:0000259" key="1">
    <source>
        <dbReference type="Pfam" id="PF19054"/>
    </source>
</evidence>
<gene>
    <name evidence="2" type="ORF">Sgleb_30010</name>
</gene>